<gene>
    <name evidence="1" type="ORF">LLUT_LOCUS7365</name>
</gene>
<name>A0AAV1WAK3_LUPLU</name>
<dbReference type="EMBL" id="CAXHTB010000005">
    <property type="protein sequence ID" value="CAL0306305.1"/>
    <property type="molecule type" value="Genomic_DNA"/>
</dbReference>
<dbReference type="GO" id="GO:0006260">
    <property type="term" value="P:DNA replication"/>
    <property type="evidence" value="ECO:0007669"/>
    <property type="project" value="InterPro"/>
</dbReference>
<evidence type="ECO:0000313" key="2">
    <source>
        <dbReference type="Proteomes" id="UP001497480"/>
    </source>
</evidence>
<sequence>MDYSPCVGMSRKERMEYAQKLGLNPPIKIKKILENEKGCCENAPTIIVVDYSNGSE</sequence>
<organism evidence="1 2">
    <name type="scientific">Lupinus luteus</name>
    <name type="common">European yellow lupine</name>
    <dbReference type="NCBI Taxonomy" id="3873"/>
    <lineage>
        <taxon>Eukaryota</taxon>
        <taxon>Viridiplantae</taxon>
        <taxon>Streptophyta</taxon>
        <taxon>Embryophyta</taxon>
        <taxon>Tracheophyta</taxon>
        <taxon>Spermatophyta</taxon>
        <taxon>Magnoliopsida</taxon>
        <taxon>eudicotyledons</taxon>
        <taxon>Gunneridae</taxon>
        <taxon>Pentapetalae</taxon>
        <taxon>rosids</taxon>
        <taxon>fabids</taxon>
        <taxon>Fabales</taxon>
        <taxon>Fabaceae</taxon>
        <taxon>Papilionoideae</taxon>
        <taxon>50 kb inversion clade</taxon>
        <taxon>genistoids sensu lato</taxon>
        <taxon>core genistoids</taxon>
        <taxon>Genisteae</taxon>
        <taxon>Lupinus</taxon>
    </lineage>
</organism>
<comment type="caution">
    <text evidence="1">The sequence shown here is derived from an EMBL/GenBank/DDBJ whole genome shotgun (WGS) entry which is preliminary data.</text>
</comment>
<dbReference type="Proteomes" id="UP001497480">
    <property type="component" value="Unassembled WGS sequence"/>
</dbReference>
<protein>
    <submittedName>
        <fullName evidence="1">Uncharacterized protein</fullName>
    </submittedName>
</protein>
<dbReference type="GO" id="GO:0000731">
    <property type="term" value="P:DNA synthesis involved in DNA repair"/>
    <property type="evidence" value="ECO:0007669"/>
    <property type="project" value="InterPro"/>
</dbReference>
<keyword evidence="2" id="KW-1185">Reference proteome</keyword>
<evidence type="ECO:0000313" key="1">
    <source>
        <dbReference type="EMBL" id="CAL0306305.1"/>
    </source>
</evidence>
<dbReference type="InterPro" id="IPR007218">
    <property type="entry name" value="DNA_pol_delta_4"/>
</dbReference>
<reference evidence="1 2" key="1">
    <citation type="submission" date="2024-03" db="EMBL/GenBank/DDBJ databases">
        <authorList>
            <person name="Martinez-Hernandez J."/>
        </authorList>
    </citation>
    <scope>NUCLEOTIDE SEQUENCE [LARGE SCALE GENOMIC DNA]</scope>
</reference>
<dbReference type="AlphaFoldDB" id="A0AAV1WAK3"/>
<accession>A0AAV1WAK3</accession>
<proteinExistence type="predicted"/>
<dbReference type="Pfam" id="PF04081">
    <property type="entry name" value="DNA_pol_delta_4"/>
    <property type="match status" value="1"/>
</dbReference>